<protein>
    <submittedName>
        <fullName evidence="1">Uncharacterized protein</fullName>
    </submittedName>
</protein>
<accession>A0A0H3MGX9</accession>
<dbReference type="AlphaFoldDB" id="A0A0H3MGX9"/>
<evidence type="ECO:0000313" key="1">
    <source>
        <dbReference type="EMBL" id="CAP03913.1"/>
    </source>
</evidence>
<name>A0A0H3MGX9_CHLT2</name>
<dbReference type="HOGENOM" id="CLU_3231422_0_0_0"/>
<proteinExistence type="predicted"/>
<dbReference type="EMBL" id="AM884176">
    <property type="protein sequence ID" value="CAP03913.1"/>
    <property type="molecule type" value="Genomic_DNA"/>
</dbReference>
<organism evidence="1">
    <name type="scientific">Chlamydia trachomatis serovar L2 (strain ATCC VR-902B / DSM 19102 / 434/Bu)</name>
    <dbReference type="NCBI Taxonomy" id="471472"/>
    <lineage>
        <taxon>Bacteria</taxon>
        <taxon>Pseudomonadati</taxon>
        <taxon>Chlamydiota</taxon>
        <taxon>Chlamydiia</taxon>
        <taxon>Chlamydiales</taxon>
        <taxon>Chlamydiaceae</taxon>
        <taxon>Chlamydia/Chlamydophila group</taxon>
        <taxon>Chlamydia</taxon>
    </lineage>
</organism>
<dbReference type="RefSeq" id="WP_009873650.1">
    <property type="nucleotide sequence ID" value="NC_010287.1"/>
</dbReference>
<dbReference type="PATRIC" id="fig|471472.4.peg.509"/>
<dbReference type="KEGG" id="ctb:CTL0474"/>
<reference evidence="1" key="1">
    <citation type="journal article" date="2008" name="Genome Res.">
        <title>Chlamydia trachomatis: genome sequence analysis of lymphogranuloma venereum isolates.</title>
        <authorList>
            <person name="Thomson N.R."/>
            <person name="Holden M.T."/>
            <person name="Carder C."/>
            <person name="Lennard N."/>
            <person name="Lockey S.J."/>
            <person name="Marsh P."/>
            <person name="Skipp P."/>
            <person name="O'Connor C.D."/>
            <person name="Goodhead I."/>
            <person name="Norbertzcak H."/>
            <person name="Harris B."/>
            <person name="Ormond D."/>
            <person name="Rance R."/>
            <person name="Quail M.A."/>
            <person name="Parkhill J."/>
            <person name="Stephens R.S."/>
            <person name="Clarke I.N."/>
        </authorList>
    </citation>
    <scope>NUCLEOTIDE SEQUENCE [LARGE SCALE GENOMIC DNA]</scope>
    <source>
        <strain evidence="1">434/Bu</strain>
        <strain evidence="2">434/Bu / ATCC VR-902B</strain>
    </source>
</reference>
<sequence>MSDMHAAQEKSLLANENLVKEQEAVVSRLENLLSRGKRAVDCSTFC</sequence>
<dbReference type="Proteomes" id="UP001154402">
    <property type="component" value="Chromosome"/>
</dbReference>
<evidence type="ECO:0000313" key="2">
    <source>
        <dbReference type="Proteomes" id="UP000000795"/>
    </source>
</evidence>
<gene>
    <name evidence="1" type="ordered locus">CTL0474</name>
</gene>